<dbReference type="SUPFAM" id="SSF56399">
    <property type="entry name" value="ADP-ribosylation"/>
    <property type="match status" value="1"/>
</dbReference>
<dbReference type="PROSITE" id="PS51996">
    <property type="entry name" value="TR_MART"/>
    <property type="match status" value="1"/>
</dbReference>
<dbReference type="Gene3D" id="3.90.176.10">
    <property type="entry name" value="Toxin ADP-ribosyltransferase, Chain A, domain 1"/>
    <property type="match status" value="1"/>
</dbReference>
<gene>
    <name evidence="2" type="ORF">GCM10011611_61070</name>
</gene>
<reference evidence="2" key="2">
    <citation type="submission" date="2020-09" db="EMBL/GenBank/DDBJ databases">
        <authorList>
            <person name="Sun Q."/>
            <person name="Zhou Y."/>
        </authorList>
    </citation>
    <scope>NUCLEOTIDE SEQUENCE</scope>
    <source>
        <strain evidence="2">CGMCC 1.15725</strain>
    </source>
</reference>
<protein>
    <recommendedName>
        <fullName evidence="1">ADP ribosyltransferase domain-containing protein</fullName>
    </recommendedName>
</protein>
<sequence length="198" mass="21277">MQNPNDLITSFNALSQSQKAVLSDYRASGPWHGGTALAYDINLLLRNSGAPPAGVAATIIAELDQAIAAAGQLSHPLTVYRAMGDISGMTPLSSGATWRPQTYLSTSLFWNNLQTHLVAPPGTSLPEAGMLTIRLPRGTAVAYLGSVSHSSSEAEMLLGRLHEFKIITESAGNIKYYTDSFRAWNFSGLREITLELVK</sequence>
<accession>A0A8J3E6P3</accession>
<comment type="caution">
    <text evidence="2">The sequence shown here is derived from an EMBL/GenBank/DDBJ whole genome shotgun (WGS) entry which is preliminary data.</text>
</comment>
<feature type="domain" description="ADP ribosyltransferase" evidence="1">
    <location>
        <begin position="13"/>
        <end position="169"/>
    </location>
</feature>
<evidence type="ECO:0000313" key="3">
    <source>
        <dbReference type="Proteomes" id="UP000646365"/>
    </source>
</evidence>
<keyword evidence="3" id="KW-1185">Reference proteome</keyword>
<organism evidence="2 3">
    <name type="scientific">Aliidongia dinghuensis</name>
    <dbReference type="NCBI Taxonomy" id="1867774"/>
    <lineage>
        <taxon>Bacteria</taxon>
        <taxon>Pseudomonadati</taxon>
        <taxon>Pseudomonadota</taxon>
        <taxon>Alphaproteobacteria</taxon>
        <taxon>Rhodospirillales</taxon>
        <taxon>Dongiaceae</taxon>
        <taxon>Aliidongia</taxon>
    </lineage>
</organism>
<name>A0A8J3E6P3_9PROT</name>
<dbReference type="InterPro" id="IPR003540">
    <property type="entry name" value="ADP-ribosyltransferase"/>
</dbReference>
<proteinExistence type="predicted"/>
<evidence type="ECO:0000259" key="1">
    <source>
        <dbReference type="Pfam" id="PF03496"/>
    </source>
</evidence>
<evidence type="ECO:0000313" key="2">
    <source>
        <dbReference type="EMBL" id="GGF46383.1"/>
    </source>
</evidence>
<dbReference type="EMBL" id="BMJQ01000023">
    <property type="protein sequence ID" value="GGF46383.1"/>
    <property type="molecule type" value="Genomic_DNA"/>
</dbReference>
<dbReference type="AlphaFoldDB" id="A0A8J3E6P3"/>
<reference evidence="2" key="1">
    <citation type="journal article" date="2014" name="Int. J. Syst. Evol. Microbiol.">
        <title>Complete genome sequence of Corynebacterium casei LMG S-19264T (=DSM 44701T), isolated from a smear-ripened cheese.</title>
        <authorList>
            <consortium name="US DOE Joint Genome Institute (JGI-PGF)"/>
            <person name="Walter F."/>
            <person name="Albersmeier A."/>
            <person name="Kalinowski J."/>
            <person name="Ruckert C."/>
        </authorList>
    </citation>
    <scope>NUCLEOTIDE SEQUENCE</scope>
    <source>
        <strain evidence="2">CGMCC 1.15725</strain>
    </source>
</reference>
<dbReference type="GO" id="GO:0005576">
    <property type="term" value="C:extracellular region"/>
    <property type="evidence" value="ECO:0007669"/>
    <property type="project" value="InterPro"/>
</dbReference>
<dbReference type="Pfam" id="PF03496">
    <property type="entry name" value="ADPrib_exo_Tox"/>
    <property type="match status" value="1"/>
</dbReference>
<dbReference type="Proteomes" id="UP000646365">
    <property type="component" value="Unassembled WGS sequence"/>
</dbReference>